<feature type="transmembrane region" description="Helical" evidence="1">
    <location>
        <begin position="169"/>
        <end position="187"/>
    </location>
</feature>
<name>A0A1H4A9M0_9EURY</name>
<dbReference type="InterPro" id="IPR052710">
    <property type="entry name" value="CAAX_protease"/>
</dbReference>
<dbReference type="Proteomes" id="UP000236755">
    <property type="component" value="Unassembled WGS sequence"/>
</dbReference>
<sequence>MRQSTPRIRSVVTAVGLTYGSIVIGTVVVLAVTTLLTALGMDVASRPAWRLLLSTVLLQGVTFGGLAVLYVKFRDLGFGFVPFTIPDKRDVAVIIVGILSLVGLLVVASTIISSLGLESAQNQVVTVGQQNPVAFLLLVPLSFLLVGPGEELLFRGLVQGTLRETLHPARAIVLASALFASIHLFSLTGDGKIVYIGIAFVLALVLGATYEYTGNLTVPAIIHGAYNAVQFASAYLTATGGL</sequence>
<dbReference type="STRING" id="555874.SAMN04488065_2664"/>
<feature type="transmembrane region" description="Helical" evidence="1">
    <location>
        <begin position="132"/>
        <end position="149"/>
    </location>
</feature>
<keyword evidence="1" id="KW-0812">Transmembrane</keyword>
<evidence type="ECO:0000313" key="3">
    <source>
        <dbReference type="EMBL" id="SEA32381.1"/>
    </source>
</evidence>
<feature type="transmembrane region" description="Helical" evidence="1">
    <location>
        <begin position="12"/>
        <end position="39"/>
    </location>
</feature>
<organism evidence="3 4">
    <name type="scientific">Haloplanus vescus</name>
    <dbReference type="NCBI Taxonomy" id="555874"/>
    <lineage>
        <taxon>Archaea</taxon>
        <taxon>Methanobacteriati</taxon>
        <taxon>Methanobacteriota</taxon>
        <taxon>Stenosarchaea group</taxon>
        <taxon>Halobacteria</taxon>
        <taxon>Halobacteriales</taxon>
        <taxon>Haloferacaceae</taxon>
        <taxon>Haloplanus</taxon>
    </lineage>
</organism>
<feature type="transmembrane region" description="Helical" evidence="1">
    <location>
        <begin position="51"/>
        <end position="71"/>
    </location>
</feature>
<gene>
    <name evidence="3" type="ORF">SAMN04488065_2664</name>
</gene>
<feature type="domain" description="CAAX prenyl protease 2/Lysostaphin resistance protein A-like" evidence="2">
    <location>
        <begin position="134"/>
        <end position="229"/>
    </location>
</feature>
<feature type="transmembrane region" description="Helical" evidence="1">
    <location>
        <begin position="193"/>
        <end position="212"/>
    </location>
</feature>
<dbReference type="PANTHER" id="PTHR36435:SF1">
    <property type="entry name" value="CAAX AMINO TERMINAL PROTEASE FAMILY PROTEIN"/>
    <property type="match status" value="1"/>
</dbReference>
<keyword evidence="1" id="KW-0472">Membrane</keyword>
<protein>
    <recommendedName>
        <fullName evidence="2">CAAX prenyl protease 2/Lysostaphin resistance protein A-like domain-containing protein</fullName>
    </recommendedName>
</protein>
<reference evidence="3 4" key="1">
    <citation type="submission" date="2016-10" db="EMBL/GenBank/DDBJ databases">
        <authorList>
            <person name="de Groot N.N."/>
        </authorList>
    </citation>
    <scope>NUCLEOTIDE SEQUENCE [LARGE SCALE GENOMIC DNA]</scope>
    <source>
        <strain evidence="3 4">CGMCC 1.8712</strain>
    </source>
</reference>
<feature type="transmembrane region" description="Helical" evidence="1">
    <location>
        <begin position="91"/>
        <end position="112"/>
    </location>
</feature>
<dbReference type="AlphaFoldDB" id="A0A1H4A9M0"/>
<keyword evidence="4" id="KW-1185">Reference proteome</keyword>
<proteinExistence type="predicted"/>
<evidence type="ECO:0000313" key="4">
    <source>
        <dbReference type="Proteomes" id="UP000236755"/>
    </source>
</evidence>
<dbReference type="EMBL" id="FNQT01000005">
    <property type="protein sequence ID" value="SEA32381.1"/>
    <property type="molecule type" value="Genomic_DNA"/>
</dbReference>
<dbReference type="GO" id="GO:0080120">
    <property type="term" value="P:CAAX-box protein maturation"/>
    <property type="evidence" value="ECO:0007669"/>
    <property type="project" value="UniProtKB-ARBA"/>
</dbReference>
<evidence type="ECO:0000256" key="1">
    <source>
        <dbReference type="SAM" id="Phobius"/>
    </source>
</evidence>
<dbReference type="PANTHER" id="PTHR36435">
    <property type="entry name" value="SLR1288 PROTEIN"/>
    <property type="match status" value="1"/>
</dbReference>
<dbReference type="OrthoDB" id="275779at2157"/>
<evidence type="ECO:0000259" key="2">
    <source>
        <dbReference type="Pfam" id="PF02517"/>
    </source>
</evidence>
<accession>A0A1H4A9M0</accession>
<dbReference type="GO" id="GO:0004175">
    <property type="term" value="F:endopeptidase activity"/>
    <property type="evidence" value="ECO:0007669"/>
    <property type="project" value="UniProtKB-ARBA"/>
</dbReference>
<dbReference type="Pfam" id="PF02517">
    <property type="entry name" value="Rce1-like"/>
    <property type="match status" value="1"/>
</dbReference>
<dbReference type="InterPro" id="IPR003675">
    <property type="entry name" value="Rce1/LyrA-like_dom"/>
</dbReference>
<keyword evidence="1" id="KW-1133">Transmembrane helix</keyword>
<dbReference type="RefSeq" id="WP_092635605.1">
    <property type="nucleotide sequence ID" value="NZ_FNQT01000005.1"/>
</dbReference>